<keyword evidence="1 5" id="KW-0808">Transferase</keyword>
<keyword evidence="2" id="KW-0012">Acyltransferase</keyword>
<dbReference type="Pfam" id="PF13302">
    <property type="entry name" value="Acetyltransf_3"/>
    <property type="match status" value="1"/>
</dbReference>
<dbReference type="KEGG" id="vbo:CKY39_08190"/>
<dbReference type="InterPro" id="IPR016181">
    <property type="entry name" value="Acyl_CoA_acyltransferase"/>
</dbReference>
<protein>
    <submittedName>
        <fullName evidence="5">GNAT family N-acetyltransferase</fullName>
    </submittedName>
</protein>
<dbReference type="SUPFAM" id="SSF55729">
    <property type="entry name" value="Acyl-CoA N-acyltransferases (Nat)"/>
    <property type="match status" value="1"/>
</dbReference>
<dbReference type="AlphaFoldDB" id="A0A286NSF5"/>
<proteinExistence type="inferred from homology"/>
<evidence type="ECO:0000313" key="6">
    <source>
        <dbReference type="Proteomes" id="UP000217154"/>
    </source>
</evidence>
<sequence length="244" mass="26347">MSFDSRTFTPPNRTKALLLLTVMAGVMATVVKASSSEVSVARILAVRLLAQNGPLAKLATLNPNPAMQPQLRTPRLVLRPFDPDDADDVQRIAGDVRVAEPTAHVPHPYPDGVASEWIASHAPAFRAGTDVIYAVTSADTGELLGAVQLAHMSTLHRRAELGYWVAFAHWSSGICSEAVGAVIRYAHGELGISRIVCSCLPRNIGSERVMQKAGFLPEGRLVKHVNHRGVFEDMLIYGLSLPGR</sequence>
<dbReference type="InterPro" id="IPR051531">
    <property type="entry name" value="N-acetyltransferase"/>
</dbReference>
<dbReference type="Proteomes" id="UP000217154">
    <property type="component" value="Chromosome"/>
</dbReference>
<dbReference type="Gene3D" id="3.40.630.30">
    <property type="match status" value="1"/>
</dbReference>
<evidence type="ECO:0000256" key="3">
    <source>
        <dbReference type="ARBA" id="ARBA00038502"/>
    </source>
</evidence>
<evidence type="ECO:0000256" key="2">
    <source>
        <dbReference type="ARBA" id="ARBA00023315"/>
    </source>
</evidence>
<dbReference type="EMBL" id="CP023284">
    <property type="protein sequence ID" value="ATA57655.1"/>
    <property type="molecule type" value="Genomic_DNA"/>
</dbReference>
<name>A0A286NSF5_9BURK</name>
<gene>
    <name evidence="5" type="ORF">CKY39_08190</name>
</gene>
<reference evidence="5 6" key="1">
    <citation type="submission" date="2017-09" db="EMBL/GenBank/DDBJ databases">
        <title>The diverse metabolic capabilities of V. boronicumulans make it an excellent choice for continued studies on novel biodegradation.</title>
        <authorList>
            <person name="Sun S."/>
        </authorList>
    </citation>
    <scope>NUCLEOTIDE SEQUENCE [LARGE SCALE GENOMIC DNA]</scope>
    <source>
        <strain evidence="5 6">J1</strain>
    </source>
</reference>
<comment type="similarity">
    <text evidence="3">Belongs to the acetyltransferase family. RimJ subfamily.</text>
</comment>
<evidence type="ECO:0000259" key="4">
    <source>
        <dbReference type="PROSITE" id="PS51186"/>
    </source>
</evidence>
<evidence type="ECO:0000313" key="5">
    <source>
        <dbReference type="EMBL" id="ATA57655.1"/>
    </source>
</evidence>
<dbReference type="PANTHER" id="PTHR43792:SF8">
    <property type="entry name" value="[RIBOSOMAL PROTEIN US5]-ALANINE N-ACETYLTRANSFERASE"/>
    <property type="match status" value="1"/>
</dbReference>
<dbReference type="InterPro" id="IPR000182">
    <property type="entry name" value="GNAT_dom"/>
</dbReference>
<evidence type="ECO:0000256" key="1">
    <source>
        <dbReference type="ARBA" id="ARBA00022679"/>
    </source>
</evidence>
<organism evidence="5 6">
    <name type="scientific">Variovorax boronicumulans</name>
    <dbReference type="NCBI Taxonomy" id="436515"/>
    <lineage>
        <taxon>Bacteria</taxon>
        <taxon>Pseudomonadati</taxon>
        <taxon>Pseudomonadota</taxon>
        <taxon>Betaproteobacteria</taxon>
        <taxon>Burkholderiales</taxon>
        <taxon>Comamonadaceae</taxon>
        <taxon>Variovorax</taxon>
    </lineage>
</organism>
<dbReference type="GO" id="GO:0016747">
    <property type="term" value="F:acyltransferase activity, transferring groups other than amino-acyl groups"/>
    <property type="evidence" value="ECO:0007669"/>
    <property type="project" value="InterPro"/>
</dbReference>
<dbReference type="PANTHER" id="PTHR43792">
    <property type="entry name" value="GNAT FAMILY, PUTATIVE (AFU_ORTHOLOGUE AFUA_3G00765)-RELATED-RELATED"/>
    <property type="match status" value="1"/>
</dbReference>
<accession>A0A286NSF5</accession>
<dbReference type="PROSITE" id="PS51186">
    <property type="entry name" value="GNAT"/>
    <property type="match status" value="1"/>
</dbReference>
<feature type="domain" description="N-acetyltransferase" evidence="4">
    <location>
        <begin position="76"/>
        <end position="242"/>
    </location>
</feature>